<comment type="caution">
    <text evidence="1">The sequence shown here is derived from an EMBL/GenBank/DDBJ whole genome shotgun (WGS) entry which is preliminary data.</text>
</comment>
<accession>A0AC61R5X6</accession>
<dbReference type="Proteomes" id="UP000308836">
    <property type="component" value="Unassembled WGS sequence"/>
</dbReference>
<evidence type="ECO:0000313" key="1">
    <source>
        <dbReference type="EMBL" id="TGY65270.1"/>
    </source>
</evidence>
<protein>
    <submittedName>
        <fullName evidence="1">AraC family transcriptional regulator</fullName>
    </submittedName>
</protein>
<proteinExistence type="predicted"/>
<sequence>MRITTNSTDFYFNAEAMVYTQGYEECEPGHSYGPAVRKSFMIHYVTQGKGIFKVNGQTYRLSRGDLFFIVPGQEIYYEADKDDPWGYGWIGMTGAHIDIESYLRRTSFFDSPIAHYAQNYDLSLLFIEMQRAYVSPFEIRDLALNHVLYKFLAFLVLHFPNQNKEAKRSSKDYIKEIMTYCLSHVDVPIRVQDVADYTGLHRSYLSRLFKQETNLSLKEYIWKTKEEEACRLLIQTELPIHVIARSVGFEDSLHFTKIFTQKIGSSPKKYRQMKSGPGKEDNDEPA</sequence>
<organism evidence="1 2">
    <name type="scientific">Dubosiella muris</name>
    <dbReference type="NCBI Taxonomy" id="3038133"/>
    <lineage>
        <taxon>Bacteria</taxon>
        <taxon>Bacillati</taxon>
        <taxon>Bacillota</taxon>
        <taxon>Erysipelotrichia</taxon>
        <taxon>Erysipelotrichales</taxon>
        <taxon>Erysipelotrichaceae</taxon>
        <taxon>Dubosiella</taxon>
    </lineage>
</organism>
<keyword evidence="2" id="KW-1185">Reference proteome</keyword>
<dbReference type="EMBL" id="SRYG01000020">
    <property type="protein sequence ID" value="TGY65270.1"/>
    <property type="molecule type" value="Genomic_DNA"/>
</dbReference>
<evidence type="ECO:0000313" key="2">
    <source>
        <dbReference type="Proteomes" id="UP000308836"/>
    </source>
</evidence>
<name>A0AC61R5X6_9FIRM</name>
<reference evidence="1" key="1">
    <citation type="submission" date="2019-04" db="EMBL/GenBank/DDBJ databases">
        <title>Microbes associate with the intestines of laboratory mice.</title>
        <authorList>
            <person name="Navarre W."/>
            <person name="Wong E."/>
            <person name="Huang K."/>
            <person name="Tropini C."/>
            <person name="Ng K."/>
            <person name="Yu B."/>
        </authorList>
    </citation>
    <scope>NUCLEOTIDE SEQUENCE</scope>
    <source>
        <strain evidence="1">NM09_H32</strain>
    </source>
</reference>
<gene>
    <name evidence="1" type="ORF">E5336_09605</name>
</gene>